<protein>
    <submittedName>
        <fullName evidence="1">Uncharacterized protein</fullName>
    </submittedName>
</protein>
<proteinExistence type="predicted"/>
<dbReference type="AlphaFoldDB" id="A0A0F9KRK9"/>
<comment type="caution">
    <text evidence="1">The sequence shown here is derived from an EMBL/GenBank/DDBJ whole genome shotgun (WGS) entry which is preliminary data.</text>
</comment>
<gene>
    <name evidence="1" type="ORF">LCGC14_1601780</name>
</gene>
<name>A0A0F9KRK9_9ZZZZ</name>
<accession>A0A0F9KRK9</accession>
<dbReference type="EMBL" id="LAZR01012854">
    <property type="protein sequence ID" value="KKM24773.1"/>
    <property type="molecule type" value="Genomic_DNA"/>
</dbReference>
<evidence type="ECO:0000313" key="1">
    <source>
        <dbReference type="EMBL" id="KKM24773.1"/>
    </source>
</evidence>
<sequence length="112" mass="13474">MKKGIFLLSFILGCYGTMIVIHHIKFEKEKTYREKIDRKLRSVIEENFETQNERFNCAESGGHDMEYISTENFFNHLYHDFRCKKCFTHKKLTTDKLEIDDKKALQQLDFID</sequence>
<reference evidence="1" key="1">
    <citation type="journal article" date="2015" name="Nature">
        <title>Complex archaea that bridge the gap between prokaryotes and eukaryotes.</title>
        <authorList>
            <person name="Spang A."/>
            <person name="Saw J.H."/>
            <person name="Jorgensen S.L."/>
            <person name="Zaremba-Niedzwiedzka K."/>
            <person name="Martijn J."/>
            <person name="Lind A.E."/>
            <person name="van Eijk R."/>
            <person name="Schleper C."/>
            <person name="Guy L."/>
            <person name="Ettema T.J."/>
        </authorList>
    </citation>
    <scope>NUCLEOTIDE SEQUENCE</scope>
</reference>
<organism evidence="1">
    <name type="scientific">marine sediment metagenome</name>
    <dbReference type="NCBI Taxonomy" id="412755"/>
    <lineage>
        <taxon>unclassified sequences</taxon>
        <taxon>metagenomes</taxon>
        <taxon>ecological metagenomes</taxon>
    </lineage>
</organism>